<organism evidence="1 2">
    <name type="scientific">Pseudoalteromonas porphyrae</name>
    <dbReference type="NCBI Taxonomy" id="187330"/>
    <lineage>
        <taxon>Bacteria</taxon>
        <taxon>Pseudomonadati</taxon>
        <taxon>Pseudomonadota</taxon>
        <taxon>Gammaproteobacteria</taxon>
        <taxon>Alteromonadales</taxon>
        <taxon>Pseudoalteromonadaceae</taxon>
        <taxon>Pseudoalteromonas</taxon>
    </lineage>
</organism>
<comment type="caution">
    <text evidence="1">The sequence shown here is derived from an EMBL/GenBank/DDBJ whole genome shotgun (WGS) entry which is preliminary data.</text>
</comment>
<dbReference type="InterPro" id="IPR010982">
    <property type="entry name" value="Lambda_DNA-bd_dom_sf"/>
</dbReference>
<dbReference type="AlphaFoldDB" id="A0A0N1EVS4"/>
<dbReference type="GO" id="GO:0003677">
    <property type="term" value="F:DNA binding"/>
    <property type="evidence" value="ECO:0007669"/>
    <property type="project" value="InterPro"/>
</dbReference>
<evidence type="ECO:0000313" key="2">
    <source>
        <dbReference type="Proteomes" id="UP000037848"/>
    </source>
</evidence>
<dbReference type="RefSeq" id="WP_054453613.1">
    <property type="nucleotide sequence ID" value="NZ_LHPH01000006.1"/>
</dbReference>
<dbReference type="EMBL" id="LHPH01000006">
    <property type="protein sequence ID" value="KPH64147.1"/>
    <property type="molecule type" value="Genomic_DNA"/>
</dbReference>
<gene>
    <name evidence="1" type="ORF">ADS77_06980</name>
</gene>
<sequence length="104" mass="11428">MTSKKMTFAEIKKTLKERDVTFTDIAKALELTPSHVRNVAFGSAKSKPVAEAISLSIGVTLESAFGDEYLTTSKRGPKDRTERKQAIYTALRNQQPVPAPQSMA</sequence>
<protein>
    <submittedName>
        <fullName evidence="1">Uncharacterized protein</fullName>
    </submittedName>
</protein>
<keyword evidence="2" id="KW-1185">Reference proteome</keyword>
<dbReference type="OrthoDB" id="6308112at2"/>
<reference evidence="1 2" key="1">
    <citation type="submission" date="2015-08" db="EMBL/GenBank/DDBJ databases">
        <title>Draft Genome Sequence of Pseudoalteromonas porphyrae UCD-SED14.</title>
        <authorList>
            <person name="Coil D.A."/>
            <person name="Jospin G."/>
            <person name="Lee R.D."/>
            <person name="Eisen J.A."/>
        </authorList>
    </citation>
    <scope>NUCLEOTIDE SEQUENCE [LARGE SCALE GENOMIC DNA]</scope>
    <source>
        <strain evidence="1 2">UCD-SED14</strain>
    </source>
</reference>
<accession>A0A0N1EVS4</accession>
<evidence type="ECO:0000313" key="1">
    <source>
        <dbReference type="EMBL" id="KPH64147.1"/>
    </source>
</evidence>
<dbReference type="Gene3D" id="1.10.260.40">
    <property type="entry name" value="lambda repressor-like DNA-binding domains"/>
    <property type="match status" value="1"/>
</dbReference>
<dbReference type="Proteomes" id="UP000037848">
    <property type="component" value="Unassembled WGS sequence"/>
</dbReference>
<proteinExistence type="predicted"/>
<dbReference type="PATRIC" id="fig|187330.3.peg.3420"/>
<name>A0A0N1EVS4_9GAMM</name>